<sequence length="196" mass="22410">MPKWLKKSLVVLITALTFGTVSPPAYLIADDNSDESNFSDINSSESDSFSTGLYQSLKPQLSKEQFLNQALVQAEEQSFTKFGSRIGPKIEDEFKDLILPKMEEVISTLAFQHPEEDLSNLTISESPAGGDGEKIFHIYHKVSGQDIIRFHVRKDNPPKEGYWFNFHYHTHHDQFQNHHALGSIYWAKNMPPKWLS</sequence>
<gene>
    <name evidence="2" type="ORF">JOC95_001287</name>
</gene>
<feature type="chain" id="PRO_5046227841" description="YpjP-like protein" evidence="1">
    <location>
        <begin position="28"/>
        <end position="196"/>
    </location>
</feature>
<dbReference type="Pfam" id="PF14005">
    <property type="entry name" value="YpjP"/>
    <property type="match status" value="1"/>
</dbReference>
<comment type="caution">
    <text evidence="2">The sequence shown here is derived from an EMBL/GenBank/DDBJ whole genome shotgun (WGS) entry which is preliminary data.</text>
</comment>
<name>A0ABS2NYD5_9BACI</name>
<feature type="signal peptide" evidence="1">
    <location>
        <begin position="1"/>
        <end position="27"/>
    </location>
</feature>
<keyword evidence="3" id="KW-1185">Reference proteome</keyword>
<organism evidence="2 3">
    <name type="scientific">Sutcliffiella tianshenii</name>
    <dbReference type="NCBI Taxonomy" id="1463404"/>
    <lineage>
        <taxon>Bacteria</taxon>
        <taxon>Bacillati</taxon>
        <taxon>Bacillota</taxon>
        <taxon>Bacilli</taxon>
        <taxon>Bacillales</taxon>
        <taxon>Bacillaceae</taxon>
        <taxon>Sutcliffiella</taxon>
    </lineage>
</organism>
<evidence type="ECO:0008006" key="4">
    <source>
        <dbReference type="Google" id="ProtNLM"/>
    </source>
</evidence>
<dbReference type="Proteomes" id="UP000737402">
    <property type="component" value="Unassembled WGS sequence"/>
</dbReference>
<evidence type="ECO:0000256" key="1">
    <source>
        <dbReference type="SAM" id="SignalP"/>
    </source>
</evidence>
<dbReference type="InterPro" id="IPR025616">
    <property type="entry name" value="YpjP"/>
</dbReference>
<dbReference type="RefSeq" id="WP_204414466.1">
    <property type="nucleotide sequence ID" value="NZ_JAFBED010000002.1"/>
</dbReference>
<evidence type="ECO:0000313" key="3">
    <source>
        <dbReference type="Proteomes" id="UP000737402"/>
    </source>
</evidence>
<proteinExistence type="predicted"/>
<evidence type="ECO:0000313" key="2">
    <source>
        <dbReference type="EMBL" id="MBM7619438.1"/>
    </source>
</evidence>
<protein>
    <recommendedName>
        <fullName evidence="4">YpjP-like protein</fullName>
    </recommendedName>
</protein>
<keyword evidence="1" id="KW-0732">Signal</keyword>
<accession>A0ABS2NYD5</accession>
<dbReference type="EMBL" id="JAFBED010000002">
    <property type="protein sequence ID" value="MBM7619438.1"/>
    <property type="molecule type" value="Genomic_DNA"/>
</dbReference>
<reference evidence="2 3" key="1">
    <citation type="submission" date="2021-01" db="EMBL/GenBank/DDBJ databases">
        <title>Genomic Encyclopedia of Type Strains, Phase IV (KMG-IV): sequencing the most valuable type-strain genomes for metagenomic binning, comparative biology and taxonomic classification.</title>
        <authorList>
            <person name="Goeker M."/>
        </authorList>
    </citation>
    <scope>NUCLEOTIDE SEQUENCE [LARGE SCALE GENOMIC DNA]</scope>
    <source>
        <strain evidence="2 3">DSM 25879</strain>
    </source>
</reference>